<sequence length="580" mass="61476">MSTLDFAAAGQKEYDFIVVGAGTAGAVVASRLSENPNFKVLLLEAGGKSDGILETIVPLLASQASADKEYNFLPVIEPQSGLSGQKLKLPTGKILGGTSSINFMFCTRGPVDDWDRIARLTGDEGWSWTSALALAKKVEKWVPPTNGHNTAGQYEPEVHGDNGPLLISLPNDPTLVHEKVIKVTQELPDEFPFVKDINAGNPLGLGWLPATHGGGVRSSSNNYLKTTDGRKNIDILTGAYATKLLFAPAAEGSDPAVVGVEFAASADAPRYVAKASKEVIVSAGAIGSPKLLLLSGLGDKAALDSLSIPIVKHHPDIGKNFQDHAMIFNKWVVNNPLTWDSIQRDPEVGGAAQQAFATNQTGPLSNAISQTIGSFRIPESHPMWARPGVVDSSSGPTSPQIELLFGDGFIGVIEPTPDIGNFLTIATVVLSPSSRGSVTLKSSDPFVDPAVNPNYLAEEHDVLMSVEAVKTARRLVAAPAFEDYIIEEWGGLAEAHTDEELIAYVRANTISVWHPTSSLSIAALGSDRGVLDSKLKVKGVKGLRVADASVFPYSPTAHPQLPVYIVGERAAKLIADEYAA</sequence>
<organism evidence="1 2">
    <name type="scientific">Auriscalpium vulgare</name>
    <dbReference type="NCBI Taxonomy" id="40419"/>
    <lineage>
        <taxon>Eukaryota</taxon>
        <taxon>Fungi</taxon>
        <taxon>Dikarya</taxon>
        <taxon>Basidiomycota</taxon>
        <taxon>Agaricomycotina</taxon>
        <taxon>Agaricomycetes</taxon>
        <taxon>Russulales</taxon>
        <taxon>Auriscalpiaceae</taxon>
        <taxon>Auriscalpium</taxon>
    </lineage>
</organism>
<reference evidence="1" key="2">
    <citation type="journal article" date="2022" name="New Phytol.">
        <title>Evolutionary transition to the ectomycorrhizal habit in the genomes of a hyperdiverse lineage of mushroom-forming fungi.</title>
        <authorList>
            <person name="Looney B."/>
            <person name="Miyauchi S."/>
            <person name="Morin E."/>
            <person name="Drula E."/>
            <person name="Courty P.E."/>
            <person name="Kohler A."/>
            <person name="Kuo A."/>
            <person name="LaButti K."/>
            <person name="Pangilinan J."/>
            <person name="Lipzen A."/>
            <person name="Riley R."/>
            <person name="Andreopoulos W."/>
            <person name="He G."/>
            <person name="Johnson J."/>
            <person name="Nolan M."/>
            <person name="Tritt A."/>
            <person name="Barry K.W."/>
            <person name="Grigoriev I.V."/>
            <person name="Nagy L.G."/>
            <person name="Hibbett D."/>
            <person name="Henrissat B."/>
            <person name="Matheny P.B."/>
            <person name="Labbe J."/>
            <person name="Martin F.M."/>
        </authorList>
    </citation>
    <scope>NUCLEOTIDE SEQUENCE</scope>
    <source>
        <strain evidence="1">FP105234-sp</strain>
    </source>
</reference>
<evidence type="ECO:0000313" key="2">
    <source>
        <dbReference type="Proteomes" id="UP000814033"/>
    </source>
</evidence>
<accession>A0ACB8S836</accession>
<comment type="caution">
    <text evidence="1">The sequence shown here is derived from an EMBL/GenBank/DDBJ whole genome shotgun (WGS) entry which is preliminary data.</text>
</comment>
<reference evidence="1" key="1">
    <citation type="submission" date="2021-02" db="EMBL/GenBank/DDBJ databases">
        <authorList>
            <consortium name="DOE Joint Genome Institute"/>
            <person name="Ahrendt S."/>
            <person name="Looney B.P."/>
            <person name="Miyauchi S."/>
            <person name="Morin E."/>
            <person name="Drula E."/>
            <person name="Courty P.E."/>
            <person name="Chicoki N."/>
            <person name="Fauchery L."/>
            <person name="Kohler A."/>
            <person name="Kuo A."/>
            <person name="Labutti K."/>
            <person name="Pangilinan J."/>
            <person name="Lipzen A."/>
            <person name="Riley R."/>
            <person name="Andreopoulos W."/>
            <person name="He G."/>
            <person name="Johnson J."/>
            <person name="Barry K.W."/>
            <person name="Grigoriev I.V."/>
            <person name="Nagy L."/>
            <person name="Hibbett D."/>
            <person name="Henrissat B."/>
            <person name="Matheny P.B."/>
            <person name="Labbe J."/>
            <person name="Martin F."/>
        </authorList>
    </citation>
    <scope>NUCLEOTIDE SEQUENCE</scope>
    <source>
        <strain evidence="1">FP105234-sp</strain>
    </source>
</reference>
<name>A0ACB8S836_9AGAM</name>
<protein>
    <submittedName>
        <fullName evidence="1">GMC oxidoreductase</fullName>
    </submittedName>
</protein>
<dbReference type="EMBL" id="MU275844">
    <property type="protein sequence ID" value="KAI0052734.1"/>
    <property type="molecule type" value="Genomic_DNA"/>
</dbReference>
<proteinExistence type="predicted"/>
<gene>
    <name evidence="1" type="ORF">FA95DRAFT_1553395</name>
</gene>
<evidence type="ECO:0000313" key="1">
    <source>
        <dbReference type="EMBL" id="KAI0052734.1"/>
    </source>
</evidence>
<keyword evidence="2" id="KW-1185">Reference proteome</keyword>
<dbReference type="Proteomes" id="UP000814033">
    <property type="component" value="Unassembled WGS sequence"/>
</dbReference>